<reference evidence="2 3" key="1">
    <citation type="submission" date="2017-11" db="EMBL/GenBank/DDBJ databases">
        <authorList>
            <person name="Kracher B."/>
        </authorList>
    </citation>
    <scope>NUCLEOTIDE SEQUENCE [LARGE SCALE GENOMIC DNA]</scope>
    <source>
        <strain evidence="2 3">RACE1</strain>
    </source>
</reference>
<feature type="signal peptide" evidence="1">
    <location>
        <begin position="1"/>
        <end position="21"/>
    </location>
</feature>
<evidence type="ECO:0000313" key="2">
    <source>
        <dbReference type="EMBL" id="SZF01715.1"/>
    </source>
</evidence>
<evidence type="ECO:0000256" key="1">
    <source>
        <dbReference type="SAM" id="SignalP"/>
    </source>
</evidence>
<evidence type="ECO:0000313" key="3">
    <source>
        <dbReference type="Proteomes" id="UP000275772"/>
    </source>
</evidence>
<accession>A0A383UQ58</accession>
<name>A0A383UQ58_BLUHO</name>
<organism evidence="2 3">
    <name type="scientific">Blumeria hordei</name>
    <name type="common">Barley powdery mildew</name>
    <name type="synonym">Blumeria graminis f. sp. hordei</name>
    <dbReference type="NCBI Taxonomy" id="2867405"/>
    <lineage>
        <taxon>Eukaryota</taxon>
        <taxon>Fungi</taxon>
        <taxon>Dikarya</taxon>
        <taxon>Ascomycota</taxon>
        <taxon>Pezizomycotina</taxon>
        <taxon>Leotiomycetes</taxon>
        <taxon>Erysiphales</taxon>
        <taxon>Erysiphaceae</taxon>
        <taxon>Blumeria</taxon>
    </lineage>
</organism>
<protein>
    <submittedName>
        <fullName evidence="2">Uncharacterized protein</fullName>
    </submittedName>
</protein>
<dbReference type="EMBL" id="UNSH01000041">
    <property type="protein sequence ID" value="SZF01715.1"/>
    <property type="molecule type" value="Genomic_DNA"/>
</dbReference>
<keyword evidence="1" id="KW-0732">Signal</keyword>
<dbReference type="VEuPathDB" id="FungiDB:BLGHR1_12485"/>
<feature type="chain" id="PRO_5016987786" evidence="1">
    <location>
        <begin position="22"/>
        <end position="121"/>
    </location>
</feature>
<gene>
    <name evidence="2" type="ORF">BLGHR1_12485</name>
</gene>
<sequence length="121" mass="13993">MKTFQFASIVAGLSFLKTTIAAGDDYITLGMTSIKVQHIHSVARDMWTMDIDYYKSEYQGRYPAFWGNVRGKPARKYPLLYEGKVWTHGSFMYYVVATEDLSYIRLYYEGTESCDREVPSP</sequence>
<dbReference type="Proteomes" id="UP000275772">
    <property type="component" value="Unassembled WGS sequence"/>
</dbReference>
<dbReference type="AlphaFoldDB" id="A0A383UQ58"/>
<proteinExistence type="predicted"/>